<gene>
    <name evidence="1" type="ORF">Taqua_02563</name>
</gene>
<name>A0A554W3P0_9BURK</name>
<dbReference type="EMBL" id="VJNA01000087">
    <property type="protein sequence ID" value="TSE18179.1"/>
    <property type="molecule type" value="Genomic_DNA"/>
</dbReference>
<proteinExistence type="predicted"/>
<organism evidence="1 2">
    <name type="scientific">Tepidimonas aquatica</name>
    <dbReference type="NCBI Taxonomy" id="247482"/>
    <lineage>
        <taxon>Bacteria</taxon>
        <taxon>Pseudomonadati</taxon>
        <taxon>Pseudomonadota</taxon>
        <taxon>Betaproteobacteria</taxon>
        <taxon>Burkholderiales</taxon>
        <taxon>Tepidimonas</taxon>
    </lineage>
</organism>
<keyword evidence="2" id="KW-1185">Reference proteome</keyword>
<sequence>MAEQFHYPPEVFNLLVDTIPLLCRSKKDVVLFFQGAGVAQDDYAEVARIVRTRAC</sequence>
<dbReference type="AlphaFoldDB" id="A0A554W3P0"/>
<evidence type="ECO:0000313" key="2">
    <source>
        <dbReference type="Proteomes" id="UP000318554"/>
    </source>
</evidence>
<accession>A0A554W3P0</accession>
<dbReference type="Proteomes" id="UP000318554">
    <property type="component" value="Unassembled WGS sequence"/>
</dbReference>
<evidence type="ECO:0000313" key="1">
    <source>
        <dbReference type="EMBL" id="TSE18179.1"/>
    </source>
</evidence>
<comment type="caution">
    <text evidence="1">The sequence shown here is derived from an EMBL/GenBank/DDBJ whole genome shotgun (WGS) entry which is preliminary data.</text>
</comment>
<reference evidence="1 2" key="1">
    <citation type="submission" date="2019-07" db="EMBL/GenBank/DDBJ databases">
        <title>Tepidimonas aquatica CLN-1 draft genome.</title>
        <authorList>
            <person name="Da Costa M.S."/>
            <person name="Froufe H.J.C."/>
            <person name="Egas C."/>
            <person name="Albuquerque L."/>
        </authorList>
    </citation>
    <scope>NUCLEOTIDE SEQUENCE [LARGE SCALE GENOMIC DNA]</scope>
    <source>
        <strain evidence="1 2">CLN-1</strain>
    </source>
</reference>
<protein>
    <submittedName>
        <fullName evidence="1">Uncharacterized protein</fullName>
    </submittedName>
</protein>
<dbReference type="RefSeq" id="WP_246094732.1">
    <property type="nucleotide sequence ID" value="NZ_VJNA01000087.1"/>
</dbReference>